<comment type="caution">
    <text evidence="13">The sequence shown here is derived from an EMBL/GenBank/DDBJ whole genome shotgun (WGS) entry which is preliminary data.</text>
</comment>
<dbReference type="EC" id="3.6.4.13" evidence="1"/>
<feature type="domain" description="Helicase C-terminal" evidence="11">
    <location>
        <begin position="568"/>
        <end position="715"/>
    </location>
</feature>
<evidence type="ECO:0000313" key="13">
    <source>
        <dbReference type="EMBL" id="KAK9709426.1"/>
    </source>
</evidence>
<evidence type="ECO:0000256" key="4">
    <source>
        <dbReference type="ARBA" id="ARBA00022806"/>
    </source>
</evidence>
<organism evidence="13 14">
    <name type="scientific">Basidiobolus ranarum</name>
    <dbReference type="NCBI Taxonomy" id="34480"/>
    <lineage>
        <taxon>Eukaryota</taxon>
        <taxon>Fungi</taxon>
        <taxon>Fungi incertae sedis</taxon>
        <taxon>Zoopagomycota</taxon>
        <taxon>Entomophthoromycotina</taxon>
        <taxon>Basidiobolomycetes</taxon>
        <taxon>Basidiobolales</taxon>
        <taxon>Basidiobolaceae</taxon>
        <taxon>Basidiobolus</taxon>
    </lineage>
</organism>
<feature type="domain" description="DEAD-box RNA helicase Q" evidence="12">
    <location>
        <begin position="287"/>
        <end position="315"/>
    </location>
</feature>
<accession>A0ABR2VXN5</accession>
<evidence type="ECO:0000256" key="9">
    <source>
        <dbReference type="SAM" id="MobiDB-lite"/>
    </source>
</evidence>
<feature type="compositionally biased region" description="Basic and acidic residues" evidence="9">
    <location>
        <begin position="1"/>
        <end position="11"/>
    </location>
</feature>
<feature type="region of interest" description="Disordered" evidence="9">
    <location>
        <begin position="1"/>
        <end position="88"/>
    </location>
</feature>
<feature type="compositionally biased region" description="Basic and acidic residues" evidence="9">
    <location>
        <begin position="59"/>
        <end position="73"/>
    </location>
</feature>
<reference evidence="13 14" key="1">
    <citation type="submission" date="2023-04" db="EMBL/GenBank/DDBJ databases">
        <title>Genome of Basidiobolus ranarum AG-B5.</title>
        <authorList>
            <person name="Stajich J.E."/>
            <person name="Carter-House D."/>
            <person name="Gryganskyi A."/>
        </authorList>
    </citation>
    <scope>NUCLEOTIDE SEQUENCE [LARGE SCALE GENOMIC DNA]</scope>
    <source>
        <strain evidence="13 14">AG-B5</strain>
    </source>
</reference>
<proteinExistence type="predicted"/>
<sequence length="853" mass="96195">MWEVRDIETKNTESVVKTEAPVKTPAKTPAKSSKKTTAKEPVKTPSKTQIKAHNKKLRKANEKETVAESEWEKLSNFAPPPLPGKQEDEVFIAGSKKRKANKKRKRGNEQKVVQSQDFEDIGVDDLNSLDWSEVSYPKQMLLSDELGGFVCLEEIDGIDCDWIGDENSGRMIKFKKAKVSNATNKGKRATPETPLTPGESEEFIDLDTFVETDKKPSKKSNKNKPMNLEVIENNDEELESMESDDQVEDEEEKESEDEAEVQEESAEEAEVEEETGDDHFDPEFDISGWEKYGLAEPIQNALKKLQFGSPTNIQEKTLSLALEGRDIIGAAETGSGKTLAFGLPIIQHLILNADQEREGQTALILTPTRELAIQVTDHLKAIAQFAKARIISIVGGMSIQKQTRLMKATPDIIVATPGRLWELCSENDIFAANLQKIKFLVLDEADRMLEPGHFKELSYILSTISNKKKDTNHMMEGEEPSESTEVEEAVQQKQTFIFSATISQDLQVFTRKQKRKINKRSNDSSMQSLMNRIEFKDPEPCFIDCTSSDIMATTLIEARIDCVMKDKDVYMYYFLVRYPGRTLVFVNSIDAIRRILPFLKTLGVEAYGLHAQMQQRQRLKNIDRFKSNPKAVLIASDVAARGLDIPLVEHVLHYQLPRSGEIYVHRSGRTARAKKDGISVALVCPEELTLYKKICHVLGKQKGLSEFPVDRTLITSMRERVALAVKIDEEEHKNNKATNDSNWLKKNAEAWDIELDEESQDSEGEQISKKHVSKSKAKIASWRAQLKHLLQQPILPHGSSGKYLTSGIIRDLAERLNDIGHNAILPAEKVTNAVQDIKERGIKLGKKKEKGRN</sequence>
<dbReference type="PANTHER" id="PTHR47959:SF1">
    <property type="entry name" value="ATP-DEPENDENT RNA HELICASE DBPA"/>
    <property type="match status" value="1"/>
</dbReference>
<dbReference type="SMART" id="SM00487">
    <property type="entry name" value="DEXDc"/>
    <property type="match status" value="1"/>
</dbReference>
<dbReference type="CDD" id="cd17946">
    <property type="entry name" value="DEADc_DDX24"/>
    <property type="match status" value="1"/>
</dbReference>
<dbReference type="EMBL" id="JASJQH010007411">
    <property type="protein sequence ID" value="KAK9709426.1"/>
    <property type="molecule type" value="Genomic_DNA"/>
</dbReference>
<keyword evidence="3 13" id="KW-0378">Hydrolase</keyword>
<dbReference type="PROSITE" id="PS00039">
    <property type="entry name" value="DEAD_ATP_HELICASE"/>
    <property type="match status" value="1"/>
</dbReference>
<dbReference type="InterPro" id="IPR001650">
    <property type="entry name" value="Helicase_C-like"/>
</dbReference>
<dbReference type="CDD" id="cd18787">
    <property type="entry name" value="SF2_C_DEAD"/>
    <property type="match status" value="1"/>
</dbReference>
<evidence type="ECO:0000256" key="8">
    <source>
        <dbReference type="PROSITE-ProRule" id="PRU00552"/>
    </source>
</evidence>
<feature type="short sequence motif" description="Q motif" evidence="8">
    <location>
        <begin position="287"/>
        <end position="315"/>
    </location>
</feature>
<dbReference type="InterPro" id="IPR050079">
    <property type="entry name" value="DEAD_box_RNA_helicase"/>
</dbReference>
<dbReference type="PROSITE" id="PS51195">
    <property type="entry name" value="Q_MOTIF"/>
    <property type="match status" value="1"/>
</dbReference>
<dbReference type="PANTHER" id="PTHR47959">
    <property type="entry name" value="ATP-DEPENDENT RNA HELICASE RHLE-RELATED"/>
    <property type="match status" value="1"/>
</dbReference>
<dbReference type="PROSITE" id="PS51192">
    <property type="entry name" value="HELICASE_ATP_BIND_1"/>
    <property type="match status" value="1"/>
</dbReference>
<feature type="compositionally biased region" description="Acidic residues" evidence="9">
    <location>
        <begin position="199"/>
        <end position="210"/>
    </location>
</feature>
<dbReference type="PROSITE" id="PS51194">
    <property type="entry name" value="HELICASE_CTER"/>
    <property type="match status" value="1"/>
</dbReference>
<comment type="catalytic activity">
    <reaction evidence="7">
        <text>ATP + H2O = ADP + phosphate + H(+)</text>
        <dbReference type="Rhea" id="RHEA:13065"/>
        <dbReference type="ChEBI" id="CHEBI:15377"/>
        <dbReference type="ChEBI" id="CHEBI:15378"/>
        <dbReference type="ChEBI" id="CHEBI:30616"/>
        <dbReference type="ChEBI" id="CHEBI:43474"/>
        <dbReference type="ChEBI" id="CHEBI:456216"/>
        <dbReference type="EC" id="3.6.4.13"/>
    </reaction>
</comment>
<dbReference type="InterPro" id="IPR014001">
    <property type="entry name" value="Helicase_ATP-bd"/>
</dbReference>
<dbReference type="GO" id="GO:0003724">
    <property type="term" value="F:RNA helicase activity"/>
    <property type="evidence" value="ECO:0007669"/>
    <property type="project" value="UniProtKB-EC"/>
</dbReference>
<dbReference type="InterPro" id="IPR027417">
    <property type="entry name" value="P-loop_NTPase"/>
</dbReference>
<evidence type="ECO:0000259" key="12">
    <source>
        <dbReference type="PROSITE" id="PS51195"/>
    </source>
</evidence>
<evidence type="ECO:0000259" key="11">
    <source>
        <dbReference type="PROSITE" id="PS51194"/>
    </source>
</evidence>
<evidence type="ECO:0000256" key="5">
    <source>
        <dbReference type="ARBA" id="ARBA00022840"/>
    </source>
</evidence>
<dbReference type="SUPFAM" id="SSF52540">
    <property type="entry name" value="P-loop containing nucleoside triphosphate hydrolases"/>
    <property type="match status" value="1"/>
</dbReference>
<protein>
    <recommendedName>
        <fullName evidence="1">RNA helicase</fullName>
        <ecNumber evidence="1">3.6.4.13</ecNumber>
    </recommendedName>
</protein>
<evidence type="ECO:0000259" key="10">
    <source>
        <dbReference type="PROSITE" id="PS51192"/>
    </source>
</evidence>
<feature type="compositionally biased region" description="Acidic residues" evidence="9">
    <location>
        <begin position="232"/>
        <end position="276"/>
    </location>
</feature>
<dbReference type="InterPro" id="IPR000629">
    <property type="entry name" value="RNA-helicase_DEAD-box_CS"/>
</dbReference>
<evidence type="ECO:0000256" key="3">
    <source>
        <dbReference type="ARBA" id="ARBA00022801"/>
    </source>
</evidence>
<evidence type="ECO:0000256" key="6">
    <source>
        <dbReference type="ARBA" id="ARBA00022884"/>
    </source>
</evidence>
<dbReference type="Pfam" id="PF00270">
    <property type="entry name" value="DEAD"/>
    <property type="match status" value="1"/>
</dbReference>
<feature type="domain" description="Helicase ATP-binding" evidence="10">
    <location>
        <begin position="318"/>
        <end position="520"/>
    </location>
</feature>
<evidence type="ECO:0000256" key="7">
    <source>
        <dbReference type="ARBA" id="ARBA00047984"/>
    </source>
</evidence>
<gene>
    <name evidence="13" type="primary">MAK5</name>
    <name evidence="13" type="ORF">K7432_009053</name>
</gene>
<feature type="region of interest" description="Disordered" evidence="9">
    <location>
        <begin position="179"/>
        <end position="285"/>
    </location>
</feature>
<keyword evidence="6" id="KW-0694">RNA-binding</keyword>
<evidence type="ECO:0000313" key="14">
    <source>
        <dbReference type="Proteomes" id="UP001479436"/>
    </source>
</evidence>
<keyword evidence="5" id="KW-0067">ATP-binding</keyword>
<keyword evidence="14" id="KW-1185">Reference proteome</keyword>
<keyword evidence="2" id="KW-0547">Nucleotide-binding</keyword>
<keyword evidence="4 13" id="KW-0347">Helicase</keyword>
<dbReference type="Proteomes" id="UP001479436">
    <property type="component" value="Unassembled WGS sequence"/>
</dbReference>
<name>A0ABR2VXN5_9FUNG</name>
<dbReference type="InterPro" id="IPR011545">
    <property type="entry name" value="DEAD/DEAH_box_helicase_dom"/>
</dbReference>
<dbReference type="Pfam" id="PF00271">
    <property type="entry name" value="Helicase_C"/>
    <property type="match status" value="1"/>
</dbReference>
<evidence type="ECO:0000256" key="1">
    <source>
        <dbReference type="ARBA" id="ARBA00012552"/>
    </source>
</evidence>
<dbReference type="Gene3D" id="3.40.50.300">
    <property type="entry name" value="P-loop containing nucleotide triphosphate hydrolases"/>
    <property type="match status" value="2"/>
</dbReference>
<evidence type="ECO:0000256" key="2">
    <source>
        <dbReference type="ARBA" id="ARBA00022741"/>
    </source>
</evidence>
<dbReference type="SMART" id="SM00490">
    <property type="entry name" value="HELICc"/>
    <property type="match status" value="1"/>
</dbReference>
<dbReference type="InterPro" id="IPR014014">
    <property type="entry name" value="RNA_helicase_DEAD_Q_motif"/>
</dbReference>
<dbReference type="GO" id="GO:0016787">
    <property type="term" value="F:hydrolase activity"/>
    <property type="evidence" value="ECO:0007669"/>
    <property type="project" value="UniProtKB-KW"/>
</dbReference>